<organism evidence="2 3">
    <name type="scientific">Striga hermonthica</name>
    <name type="common">Purple witchweed</name>
    <name type="synonym">Buchnera hermonthica</name>
    <dbReference type="NCBI Taxonomy" id="68872"/>
    <lineage>
        <taxon>Eukaryota</taxon>
        <taxon>Viridiplantae</taxon>
        <taxon>Streptophyta</taxon>
        <taxon>Embryophyta</taxon>
        <taxon>Tracheophyta</taxon>
        <taxon>Spermatophyta</taxon>
        <taxon>Magnoliopsida</taxon>
        <taxon>eudicotyledons</taxon>
        <taxon>Gunneridae</taxon>
        <taxon>Pentapetalae</taxon>
        <taxon>asterids</taxon>
        <taxon>lamiids</taxon>
        <taxon>Lamiales</taxon>
        <taxon>Orobanchaceae</taxon>
        <taxon>Buchnereae</taxon>
        <taxon>Striga</taxon>
    </lineage>
</organism>
<dbReference type="CDD" id="cd06222">
    <property type="entry name" value="RNase_H_like"/>
    <property type="match status" value="1"/>
</dbReference>
<dbReference type="InterPro" id="IPR002156">
    <property type="entry name" value="RNaseH_domain"/>
</dbReference>
<name>A0A9N7N990_STRHE</name>
<accession>A0A9N7N990</accession>
<protein>
    <submittedName>
        <fullName evidence="2">Ribonuclease H-like superfamily protein</fullName>
    </submittedName>
</protein>
<dbReference type="GO" id="GO:0003676">
    <property type="term" value="F:nucleic acid binding"/>
    <property type="evidence" value="ECO:0007669"/>
    <property type="project" value="InterPro"/>
</dbReference>
<proteinExistence type="predicted"/>
<comment type="caution">
    <text evidence="2">The sequence shown here is derived from an EMBL/GenBank/DDBJ whole genome shotgun (WGS) entry which is preliminary data.</text>
</comment>
<sequence length="297" mass="34020">MSAPLGNNPSFCWRSLTWSRDIITKGSTWKIGDGRSVDIFQDIWLPSLHRCFSFVHHNFPQVSKVHDLISEDTWNDNLIVDLFPPFIAEEILKINIPNSPDKDDWYWCSDGKGNYSVKEGYKVEMGFFDPPANQSDNRIRKWWKFLWALNISLKDDRFGIGGISRDDQGNALFAFGMPVMNPGSVVHCELLAIKEALEKCGVLHQAPIFIFTNSLLAVQAVTDYKETHGYIRSWAKEIDSLMSKAAVSSRLQHMRRSTNNVAHAIAKFASFSNSPFLWKVDDFPLWFKELISFDIVH</sequence>
<gene>
    <name evidence="2" type="ORF">SHERM_20921</name>
</gene>
<feature type="domain" description="RNase H type-1" evidence="1">
    <location>
        <begin position="159"/>
        <end position="269"/>
    </location>
</feature>
<dbReference type="OrthoDB" id="914174at2759"/>
<dbReference type="InterPro" id="IPR036397">
    <property type="entry name" value="RNaseH_sf"/>
</dbReference>
<evidence type="ECO:0000259" key="1">
    <source>
        <dbReference type="Pfam" id="PF13456"/>
    </source>
</evidence>
<dbReference type="Pfam" id="PF13456">
    <property type="entry name" value="RVT_3"/>
    <property type="match status" value="1"/>
</dbReference>
<dbReference type="GO" id="GO:0004523">
    <property type="term" value="F:RNA-DNA hybrid ribonuclease activity"/>
    <property type="evidence" value="ECO:0007669"/>
    <property type="project" value="InterPro"/>
</dbReference>
<dbReference type="InterPro" id="IPR044730">
    <property type="entry name" value="RNase_H-like_dom_plant"/>
</dbReference>
<evidence type="ECO:0000313" key="2">
    <source>
        <dbReference type="EMBL" id="CAA0823777.1"/>
    </source>
</evidence>
<dbReference type="Proteomes" id="UP001153555">
    <property type="component" value="Unassembled WGS sequence"/>
</dbReference>
<reference evidence="2" key="1">
    <citation type="submission" date="2019-12" db="EMBL/GenBank/DDBJ databases">
        <authorList>
            <person name="Scholes J."/>
        </authorList>
    </citation>
    <scope>NUCLEOTIDE SEQUENCE</scope>
</reference>
<dbReference type="InterPro" id="IPR053151">
    <property type="entry name" value="RNase_H-like"/>
</dbReference>
<evidence type="ECO:0000313" key="3">
    <source>
        <dbReference type="Proteomes" id="UP001153555"/>
    </source>
</evidence>
<dbReference type="InterPro" id="IPR012337">
    <property type="entry name" value="RNaseH-like_sf"/>
</dbReference>
<keyword evidence="3" id="KW-1185">Reference proteome</keyword>
<dbReference type="AlphaFoldDB" id="A0A9N7N990"/>
<dbReference type="EMBL" id="CACSLK010024540">
    <property type="protein sequence ID" value="CAA0823777.1"/>
    <property type="molecule type" value="Genomic_DNA"/>
</dbReference>
<dbReference type="PANTHER" id="PTHR47723">
    <property type="entry name" value="OS05G0353850 PROTEIN"/>
    <property type="match status" value="1"/>
</dbReference>
<dbReference type="Gene3D" id="3.30.420.10">
    <property type="entry name" value="Ribonuclease H-like superfamily/Ribonuclease H"/>
    <property type="match status" value="1"/>
</dbReference>
<dbReference type="SUPFAM" id="SSF53098">
    <property type="entry name" value="Ribonuclease H-like"/>
    <property type="match status" value="1"/>
</dbReference>
<dbReference type="PANTHER" id="PTHR47723:SF19">
    <property type="entry name" value="POLYNUCLEOTIDYL TRANSFERASE, RIBONUCLEASE H-LIKE SUPERFAMILY PROTEIN"/>
    <property type="match status" value="1"/>
</dbReference>